<name>A0A7W6DDB0_9SPHN</name>
<protein>
    <submittedName>
        <fullName evidence="1">Uncharacterized protein</fullName>
    </submittedName>
</protein>
<evidence type="ECO:0000313" key="1">
    <source>
        <dbReference type="EMBL" id="MBB3981130.1"/>
    </source>
</evidence>
<comment type="caution">
    <text evidence="1">The sequence shown here is derived from an EMBL/GenBank/DDBJ whole genome shotgun (WGS) entry which is preliminary data.</text>
</comment>
<dbReference type="EMBL" id="JACIEB010000001">
    <property type="protein sequence ID" value="MBB3981130.1"/>
    <property type="molecule type" value="Genomic_DNA"/>
</dbReference>
<proteinExistence type="predicted"/>
<dbReference type="PROSITE" id="PS51257">
    <property type="entry name" value="PROKAR_LIPOPROTEIN"/>
    <property type="match status" value="1"/>
</dbReference>
<dbReference type="AlphaFoldDB" id="A0A7W6DDB0"/>
<dbReference type="RefSeq" id="WP_183954083.1">
    <property type="nucleotide sequence ID" value="NZ_JACIEB010000001.1"/>
</dbReference>
<evidence type="ECO:0000313" key="2">
    <source>
        <dbReference type="Proteomes" id="UP000552757"/>
    </source>
</evidence>
<reference evidence="1 2" key="1">
    <citation type="submission" date="2020-08" db="EMBL/GenBank/DDBJ databases">
        <title>Genomic Encyclopedia of Type Strains, Phase IV (KMG-IV): sequencing the most valuable type-strain genomes for metagenomic binning, comparative biology and taxonomic classification.</title>
        <authorList>
            <person name="Goeker M."/>
        </authorList>
    </citation>
    <scope>NUCLEOTIDE SEQUENCE [LARGE SCALE GENOMIC DNA]</scope>
    <source>
        <strain evidence="1 2">DSM 29348</strain>
    </source>
</reference>
<accession>A0A7W6DDB0</accession>
<sequence length="114" mass="12113">MKAFDGKISIFPSSSSLGCPMPVATISRREGAPGSVPAATPTAPLDLRHRSPVSLHSRGLPRQGFMRYKFTSKTSVSSSIGRLRGAAPSHDRRALPSGILSAQALRQIVAEMID</sequence>
<gene>
    <name evidence="1" type="ORF">GGR44_000761</name>
</gene>
<dbReference type="Proteomes" id="UP000552757">
    <property type="component" value="Unassembled WGS sequence"/>
</dbReference>
<organism evidence="1 2">
    <name type="scientific">Sphingobium fontiphilum</name>
    <dbReference type="NCBI Taxonomy" id="944425"/>
    <lineage>
        <taxon>Bacteria</taxon>
        <taxon>Pseudomonadati</taxon>
        <taxon>Pseudomonadota</taxon>
        <taxon>Alphaproteobacteria</taxon>
        <taxon>Sphingomonadales</taxon>
        <taxon>Sphingomonadaceae</taxon>
        <taxon>Sphingobium</taxon>
    </lineage>
</organism>
<keyword evidence="2" id="KW-1185">Reference proteome</keyword>